<feature type="domain" description="Trimeric autotransporter adhesin YadA-like stalk" evidence="14">
    <location>
        <begin position="682"/>
        <end position="726"/>
    </location>
</feature>
<sequence length="1125" mass="110495">MNRTYRSVWNEALGAWVATSELGGGRRKGGLRVSVATATLLLAVGAAQAQSQGAKFYGPVQITDGTADINPGSMLEVESTNRGVLMPRIALKDRATWGLNGNKPVEGMMVYNTTATTGANGLQAGMAVWKGGQWVSVDETPYLHVNSTATGNSTLANSGATGANSIAIGPGAAANTADSIALGRNASVAAGNSNVQAGGLAIGVGAQVKHNDVKLSDGTVVTPGGNLGSVAIGQNAHANYNKETVVGANAGLNGKRYIPEGETAADIRTYGSDSVMFGTNAGQDSQYLYATFIGDEAGRGSAGQHNSYVGQNAGRWRDGSFNTTLGSNTLAGTSSSSHLTGNNNAAIGTFTGAGSSGDYNTWTGYFAGGYTKGNHNTATGDGAGGGVTGDNNVASGTAAGAAVNGSDNVAIGNFAGYGVSANRTISMGSSAQASADDAIAIGSFSTASGASSISVGTGNTVSGNKSGAFGDPTTITGTGSYSVGNDNKIDANNAFVVGNNVTIDKGLDGAVGIGNNSTVAASTVASYNPGTGKVAGTATGSNVVSVGAEGAERRLTNVAAGGADTDAVNVSQLKATDATANKGWNVSAQGANSTNVTPGASVDLKNSDGNVVVSKTTDSNDVTFNLAKELAANSITTGNSKLDTNGLVVNDGTNNTSYGPTGMTIANGPSVTINGIDAGSKKITNVAPGTISSSSTDAVNGSQLYAVSTAANAGWNISAQGANSTNVAPGASVDLKNSDGNIVVSKTTGSNDVTFNLSKNLMADSITTGNSKLDTNGLTIANGPSVLASGIDAGGKKITNVAAGTAGTDAVNLNQLAAAQAAATTHYYSVNSTGGTNQDNLGAAGADAIASGKNASVASTSAGGVAMGLGATVQANAAQGVALGAGSQVTQAGGVALGAGSVASTAAGVAGYVPPTATAEQRAAIGATTSTQAAVSVGDAANGQYRQITGVAAGTGDSDAVNVNQLKAVQGQVMQMDQGAVKYDTNADGSVDHSNVTLGGSNATGPVTVHNVAPGVQGNDAVNVNQLNAVNNNLNSRIDSVNNRIDGVARNAYAGVASAMALQMPGTYVPGKTVMRLGVGAFKGESAVGLSFRRTSENNAWSVTGGVATSRAGVGATVGAEWVFN</sequence>
<evidence type="ECO:0000313" key="17">
    <source>
        <dbReference type="Proteomes" id="UP001226867"/>
    </source>
</evidence>
<keyword evidence="17" id="KW-1185">Reference proteome</keyword>
<keyword evidence="6" id="KW-0812">Transmembrane</keyword>
<evidence type="ECO:0000256" key="11">
    <source>
        <dbReference type="SAM" id="Coils"/>
    </source>
</evidence>
<comment type="similarity">
    <text evidence="3">Belongs to the autotransporter-2 (AT-2) (TC 1.B.40) family.</text>
</comment>
<comment type="subcellular location">
    <subcellularLocation>
        <location evidence="2">Cell outer membrane</location>
    </subcellularLocation>
    <subcellularLocation>
        <location evidence="1">Cell surface</location>
    </subcellularLocation>
</comment>
<evidence type="ECO:0000256" key="4">
    <source>
        <dbReference type="ARBA" id="ARBA00022448"/>
    </source>
</evidence>
<dbReference type="SUPFAM" id="SSF54523">
    <property type="entry name" value="Pili subunits"/>
    <property type="match status" value="1"/>
</dbReference>
<keyword evidence="7" id="KW-0732">Signal</keyword>
<proteinExistence type="inferred from homology"/>
<dbReference type="InterPro" id="IPR008640">
    <property type="entry name" value="Adhesin_Head_dom"/>
</dbReference>
<dbReference type="EMBL" id="JAUSRO010000005">
    <property type="protein sequence ID" value="MDP9899514.1"/>
    <property type="molecule type" value="Genomic_DNA"/>
</dbReference>
<comment type="caution">
    <text evidence="16">The sequence shown here is derived from an EMBL/GenBank/DDBJ whole genome shotgun (WGS) entry which is preliminary data.</text>
</comment>
<evidence type="ECO:0000259" key="12">
    <source>
        <dbReference type="Pfam" id="PF03895"/>
    </source>
</evidence>
<evidence type="ECO:0000256" key="5">
    <source>
        <dbReference type="ARBA" id="ARBA00022452"/>
    </source>
</evidence>
<protein>
    <submittedName>
        <fullName evidence="16">Autotransporter adhesin</fullName>
    </submittedName>
</protein>
<keyword evidence="4" id="KW-0813">Transport</keyword>
<dbReference type="InterPro" id="IPR045584">
    <property type="entry name" value="Pilin-like"/>
</dbReference>
<evidence type="ECO:0000256" key="1">
    <source>
        <dbReference type="ARBA" id="ARBA00004241"/>
    </source>
</evidence>
<feature type="domain" description="Trimeric autotransporter adhesin YadA-like head" evidence="13">
    <location>
        <begin position="421"/>
        <end position="445"/>
    </location>
</feature>
<evidence type="ECO:0000259" key="13">
    <source>
        <dbReference type="Pfam" id="PF05658"/>
    </source>
</evidence>
<feature type="domain" description="Trimeric autotransporter adhesin YadA-like stalk" evidence="14">
    <location>
        <begin position="1009"/>
        <end position="1047"/>
    </location>
</feature>
<feature type="domain" description="ESPR" evidence="15">
    <location>
        <begin position="1"/>
        <end position="47"/>
    </location>
</feature>
<accession>A0ABT9S577</accession>
<feature type="domain" description="Trimeric autotransporter adhesin YadA-like stalk" evidence="14">
    <location>
        <begin position="554"/>
        <end position="595"/>
    </location>
</feature>
<dbReference type="InterPro" id="IPR008635">
    <property type="entry name" value="Coiled_stalk_dom"/>
</dbReference>
<dbReference type="InterPro" id="IPR011049">
    <property type="entry name" value="Serralysin-like_metalloprot_C"/>
</dbReference>
<dbReference type="Gene3D" id="2.150.10.10">
    <property type="entry name" value="Serralysin-like metalloprotease, C-terminal"/>
    <property type="match status" value="2"/>
</dbReference>
<feature type="domain" description="Trimeric autotransporter adhesin YadA-like stalk" evidence="14">
    <location>
        <begin position="947"/>
        <end position="975"/>
    </location>
</feature>
<dbReference type="Pfam" id="PF13018">
    <property type="entry name" value="ESPR"/>
    <property type="match status" value="1"/>
</dbReference>
<organism evidence="16 17">
    <name type="scientific">Variovorax ginsengisoli</name>
    <dbReference type="NCBI Taxonomy" id="363844"/>
    <lineage>
        <taxon>Bacteria</taxon>
        <taxon>Pseudomonadati</taxon>
        <taxon>Pseudomonadota</taxon>
        <taxon>Betaproteobacteria</taxon>
        <taxon>Burkholderiales</taxon>
        <taxon>Comamonadaceae</taxon>
        <taxon>Variovorax</taxon>
    </lineage>
</organism>
<dbReference type="Gene3D" id="3.30.1300.30">
    <property type="entry name" value="GSPII I/J protein-like"/>
    <property type="match status" value="1"/>
</dbReference>
<dbReference type="Gene3D" id="2.20.70.140">
    <property type="match status" value="2"/>
</dbReference>
<feature type="domain" description="Trimeric autotransporter adhesin YadA-like C-terminal membrane anchor" evidence="12">
    <location>
        <begin position="1068"/>
        <end position="1124"/>
    </location>
</feature>
<keyword evidence="9" id="KW-0472">Membrane</keyword>
<evidence type="ECO:0000256" key="6">
    <source>
        <dbReference type="ARBA" id="ARBA00022692"/>
    </source>
</evidence>
<dbReference type="InterPro" id="IPR024973">
    <property type="entry name" value="ESPR"/>
</dbReference>
<keyword evidence="5" id="KW-1134">Transmembrane beta strand</keyword>
<evidence type="ECO:0000259" key="15">
    <source>
        <dbReference type="Pfam" id="PF13018"/>
    </source>
</evidence>
<dbReference type="Pfam" id="PF05658">
    <property type="entry name" value="YadA_head"/>
    <property type="match status" value="3"/>
</dbReference>
<dbReference type="CDD" id="cd12820">
    <property type="entry name" value="LbR_YadA-like"/>
    <property type="match status" value="1"/>
</dbReference>
<feature type="coiled-coil region" evidence="11">
    <location>
        <begin position="1024"/>
        <end position="1051"/>
    </location>
</feature>
<evidence type="ECO:0000256" key="3">
    <source>
        <dbReference type="ARBA" id="ARBA00005848"/>
    </source>
</evidence>
<gene>
    <name evidence="16" type="ORF">J2W36_001765</name>
</gene>
<feature type="domain" description="Trimeric autotransporter adhesin YadA-like head" evidence="13">
    <location>
        <begin position="875"/>
        <end position="901"/>
    </location>
</feature>
<keyword evidence="8" id="KW-0653">Protein transport</keyword>
<evidence type="ECO:0000256" key="8">
    <source>
        <dbReference type="ARBA" id="ARBA00022927"/>
    </source>
</evidence>
<dbReference type="Proteomes" id="UP001226867">
    <property type="component" value="Unassembled WGS sequence"/>
</dbReference>
<feature type="domain" description="Trimeric autotransporter adhesin YadA-like head" evidence="13">
    <location>
        <begin position="160"/>
        <end position="186"/>
    </location>
</feature>
<keyword evidence="11" id="KW-0175">Coiled coil</keyword>
<evidence type="ECO:0000256" key="9">
    <source>
        <dbReference type="ARBA" id="ARBA00023136"/>
    </source>
</evidence>
<dbReference type="Pfam" id="PF05662">
    <property type="entry name" value="YadA_stalk"/>
    <property type="match status" value="5"/>
</dbReference>
<dbReference type="RefSeq" id="WP_307689335.1">
    <property type="nucleotide sequence ID" value="NZ_JAUSRO010000005.1"/>
</dbReference>
<reference evidence="16 17" key="1">
    <citation type="submission" date="2023-07" db="EMBL/GenBank/DDBJ databases">
        <title>Sorghum-associated microbial communities from plants grown in Nebraska, USA.</title>
        <authorList>
            <person name="Schachtman D."/>
        </authorList>
    </citation>
    <scope>NUCLEOTIDE SEQUENCE [LARGE SCALE GENOMIC DNA]</scope>
    <source>
        <strain evidence="16 17">DS1607</strain>
    </source>
</reference>
<dbReference type="SUPFAM" id="SSF101967">
    <property type="entry name" value="Adhesin YadA, collagen-binding domain"/>
    <property type="match status" value="6"/>
</dbReference>
<dbReference type="Gene3D" id="6.20.50.100">
    <property type="match status" value="2"/>
</dbReference>
<feature type="domain" description="Trimeric autotransporter adhesin YadA-like stalk" evidence="14">
    <location>
        <begin position="797"/>
        <end position="832"/>
    </location>
</feature>
<evidence type="ECO:0000259" key="14">
    <source>
        <dbReference type="Pfam" id="PF05662"/>
    </source>
</evidence>
<dbReference type="Pfam" id="PF03895">
    <property type="entry name" value="YadA_anchor"/>
    <property type="match status" value="1"/>
</dbReference>
<dbReference type="InterPro" id="IPR005594">
    <property type="entry name" value="YadA_C"/>
</dbReference>
<name>A0ABT9S577_9BURK</name>
<evidence type="ECO:0000256" key="10">
    <source>
        <dbReference type="ARBA" id="ARBA00023237"/>
    </source>
</evidence>
<evidence type="ECO:0000256" key="7">
    <source>
        <dbReference type="ARBA" id="ARBA00022729"/>
    </source>
</evidence>
<evidence type="ECO:0000313" key="16">
    <source>
        <dbReference type="EMBL" id="MDP9899514.1"/>
    </source>
</evidence>
<dbReference type="Gene3D" id="6.10.250.2040">
    <property type="match status" value="2"/>
</dbReference>
<keyword evidence="10" id="KW-0998">Cell outer membrane</keyword>
<evidence type="ECO:0000256" key="2">
    <source>
        <dbReference type="ARBA" id="ARBA00004442"/>
    </source>
</evidence>